<dbReference type="InParanoid" id="A0CFR6"/>
<reference evidence="3 4" key="1">
    <citation type="journal article" date="2006" name="Nature">
        <title>Global trends of whole-genome duplications revealed by the ciliate Paramecium tetraurelia.</title>
        <authorList>
            <consortium name="Genoscope"/>
            <person name="Aury J.-M."/>
            <person name="Jaillon O."/>
            <person name="Duret L."/>
            <person name="Noel B."/>
            <person name="Jubin C."/>
            <person name="Porcel B.M."/>
            <person name="Segurens B."/>
            <person name="Daubin V."/>
            <person name="Anthouard V."/>
            <person name="Aiach N."/>
            <person name="Arnaiz O."/>
            <person name="Billaut A."/>
            <person name="Beisson J."/>
            <person name="Blanc I."/>
            <person name="Bouhouche K."/>
            <person name="Camara F."/>
            <person name="Duharcourt S."/>
            <person name="Guigo R."/>
            <person name="Gogendeau D."/>
            <person name="Katinka M."/>
            <person name="Keller A.-M."/>
            <person name="Kissmehl R."/>
            <person name="Klotz C."/>
            <person name="Koll F."/>
            <person name="Le Moue A."/>
            <person name="Lepere C."/>
            <person name="Malinsky S."/>
            <person name="Nowacki M."/>
            <person name="Nowak J.K."/>
            <person name="Plattner H."/>
            <person name="Poulain J."/>
            <person name="Ruiz F."/>
            <person name="Serrano V."/>
            <person name="Zagulski M."/>
            <person name="Dessen P."/>
            <person name="Betermier M."/>
            <person name="Weissenbach J."/>
            <person name="Scarpelli C."/>
            <person name="Schachter V."/>
            <person name="Sperling L."/>
            <person name="Meyer E."/>
            <person name="Cohen J."/>
            <person name="Wincker P."/>
        </authorList>
    </citation>
    <scope>NUCLEOTIDE SEQUENCE [LARGE SCALE GENOMIC DNA]</scope>
    <source>
        <strain evidence="3 4">Stock d4-2</strain>
    </source>
</reference>
<accession>A0CFR6</accession>
<evidence type="ECO:0000313" key="3">
    <source>
        <dbReference type="EMBL" id="CAK69633.1"/>
    </source>
</evidence>
<sequence length="672" mass="77752">MDSQKRKRLIIQYSLKLKELKEGRDSSEQKAQRAHQKSRVLKTESSVSLVKLPQQIQMPPVDDIISKGECKLIFLQTQSDDTGFRTFNEMMRTNSSWLTQADKLANTLSSPMQLKNRLQFNHTQALKFKNRIEQKWNMTVKEVADTIIQKQEQKDQQKIKLVHLKINHFDTDEIGQQQEECPTPSQSQEVITANLKFFWFHISISDWKPPIREGCTVTYIQNLNKCIMYGGIGNDLFKTFVTLNTQTWVWKDIGPGVGDVPLEGRFGHTATLYKQQLIIYGGEKKYNSAMKMRECYGDVRIFTPSDKTWILIKPYGDVVEGRRNHCAEVIGKYFIVYGGINSYGKILTDVAGLNLETCKWTSFQIENSVGLEGVSDATSLAMFKSEIKMENPYFSYEWVKKKGRSFLPITTEGIYVFGGRLQNGEAINDLRIIQFGFKPIKITKVKTKGQPPLARYSHSMNYFRQTNVIIIYGGRNDSKQGNILNDIFVLQIQQFSWSQVQQIQQLYSFIFISRKNGKCRHSSVSIDSKILIFGGYAQHVFANADIQLLELDQNKVAKMIKDNKSNKNRDVVIHSDELVNNNTLKVFKTEYYNEAEDPDLKQKKIQENEFQRLCYSNFKSFMPLPPQNHSSLVTEYKNKREQAKLEILKSQFNDVSRRNSRRTTSDFKIIEK</sequence>
<dbReference type="InterPro" id="IPR011043">
    <property type="entry name" value="Gal_Oxase/kelch_b-propeller"/>
</dbReference>
<proteinExistence type="predicted"/>
<evidence type="ECO:0000256" key="2">
    <source>
        <dbReference type="ARBA" id="ARBA00022737"/>
    </source>
</evidence>
<keyword evidence="2" id="KW-0677">Repeat</keyword>
<gene>
    <name evidence="3" type="ORF">GSPATT00038074001</name>
</gene>
<dbReference type="GeneID" id="5022815"/>
<evidence type="ECO:0000313" key="4">
    <source>
        <dbReference type="Proteomes" id="UP000000600"/>
    </source>
</evidence>
<dbReference type="PANTHER" id="PTHR46093:SF18">
    <property type="entry name" value="FIBRONECTIN TYPE-III DOMAIN-CONTAINING PROTEIN"/>
    <property type="match status" value="1"/>
</dbReference>
<dbReference type="Pfam" id="PF24681">
    <property type="entry name" value="Kelch_KLHDC2_KLHL20_DRC7"/>
    <property type="match status" value="2"/>
</dbReference>
<dbReference type="SUPFAM" id="SSF50965">
    <property type="entry name" value="Galactose oxidase, central domain"/>
    <property type="match status" value="1"/>
</dbReference>
<dbReference type="InterPro" id="IPR015915">
    <property type="entry name" value="Kelch-typ_b-propeller"/>
</dbReference>
<name>A0CFR6_PARTE</name>
<dbReference type="eggNOG" id="KOG0379">
    <property type="taxonomic scope" value="Eukaryota"/>
</dbReference>
<dbReference type="OMA" id="TWVWKDI"/>
<dbReference type="Proteomes" id="UP000000600">
    <property type="component" value="Unassembled WGS sequence"/>
</dbReference>
<keyword evidence="4" id="KW-1185">Reference proteome</keyword>
<dbReference type="EMBL" id="CT868071">
    <property type="protein sequence ID" value="CAK69633.1"/>
    <property type="molecule type" value="Genomic_DNA"/>
</dbReference>
<dbReference type="Gene3D" id="2.120.10.80">
    <property type="entry name" value="Kelch-type beta propeller"/>
    <property type="match status" value="2"/>
</dbReference>
<keyword evidence="1" id="KW-0880">Kelch repeat</keyword>
<protein>
    <recommendedName>
        <fullName evidence="5">Kelch motif family protein</fullName>
    </recommendedName>
</protein>
<evidence type="ECO:0000256" key="1">
    <source>
        <dbReference type="ARBA" id="ARBA00022441"/>
    </source>
</evidence>
<organism evidence="3 4">
    <name type="scientific">Paramecium tetraurelia</name>
    <dbReference type="NCBI Taxonomy" id="5888"/>
    <lineage>
        <taxon>Eukaryota</taxon>
        <taxon>Sar</taxon>
        <taxon>Alveolata</taxon>
        <taxon>Ciliophora</taxon>
        <taxon>Intramacronucleata</taxon>
        <taxon>Oligohymenophorea</taxon>
        <taxon>Peniculida</taxon>
        <taxon>Parameciidae</taxon>
        <taxon>Paramecium</taxon>
    </lineage>
</organism>
<dbReference type="PANTHER" id="PTHR46093">
    <property type="entry name" value="ACYL-COA-BINDING DOMAIN-CONTAINING PROTEIN 5"/>
    <property type="match status" value="1"/>
</dbReference>
<dbReference type="HOGENOM" id="CLU_430530_0_0_1"/>
<dbReference type="OrthoDB" id="289745at2759"/>
<dbReference type="STRING" id="5888.A0CFR6"/>
<dbReference type="KEGG" id="ptm:GSPATT00038074001"/>
<dbReference type="AlphaFoldDB" id="A0CFR6"/>
<dbReference type="RefSeq" id="XP_001437030.1">
    <property type="nucleotide sequence ID" value="XM_001436993.1"/>
</dbReference>
<evidence type="ECO:0008006" key="5">
    <source>
        <dbReference type="Google" id="ProtNLM"/>
    </source>
</evidence>